<dbReference type="RefSeq" id="WP_143897278.1">
    <property type="nucleotide sequence ID" value="NZ_CP041666.1"/>
</dbReference>
<dbReference type="GO" id="GO:0005737">
    <property type="term" value="C:cytoplasm"/>
    <property type="evidence" value="ECO:0007669"/>
    <property type="project" value="UniProtKB-SubCell"/>
</dbReference>
<evidence type="ECO:0000256" key="3">
    <source>
        <dbReference type="ARBA" id="ARBA00004947"/>
    </source>
</evidence>
<dbReference type="InterPro" id="IPR005850">
    <property type="entry name" value="GalP_Utransf_C"/>
</dbReference>
<feature type="domain" description="Galactose-1-phosphate uridyl transferase N-terminal" evidence="11">
    <location>
        <begin position="20"/>
        <end position="232"/>
    </location>
</feature>
<protein>
    <recommendedName>
        <fullName evidence="10">Galactose-1-phosphate uridylyltransferase</fullName>
        <shortName evidence="10">Gal-1-P uridylyltransferase</shortName>
        <ecNumber evidence="10">2.7.7.12</ecNumber>
    </recommendedName>
    <alternativeName>
        <fullName evidence="10">UDP-glucose--hexose-1-phosphate uridylyltransferase</fullName>
    </alternativeName>
</protein>
<dbReference type="PROSITE" id="PS01163">
    <property type="entry name" value="GAL_P_UDP_TRANSF_II"/>
    <property type="match status" value="1"/>
</dbReference>
<comment type="subcellular location">
    <subcellularLocation>
        <location evidence="2 10">Cytoplasm</location>
    </subcellularLocation>
</comment>
<dbReference type="Proteomes" id="UP000315215">
    <property type="component" value="Chromosome"/>
</dbReference>
<comment type="similarity">
    <text evidence="4 10">Belongs to the galactose-1-phosphate uridylyltransferase type 2 family.</text>
</comment>
<dbReference type="EMBL" id="CP041666">
    <property type="protein sequence ID" value="QDP42251.1"/>
    <property type="molecule type" value="Genomic_DNA"/>
</dbReference>
<dbReference type="UniPathway" id="UPA00214"/>
<evidence type="ECO:0000313" key="14">
    <source>
        <dbReference type="Proteomes" id="UP000315215"/>
    </source>
</evidence>
<evidence type="ECO:0000256" key="4">
    <source>
        <dbReference type="ARBA" id="ARBA00008706"/>
    </source>
</evidence>
<gene>
    <name evidence="10 13" type="primary">galT</name>
    <name evidence="13" type="ORF">FN924_17415</name>
</gene>
<keyword evidence="9 10" id="KW-0119">Carbohydrate metabolism</keyword>
<keyword evidence="5 10" id="KW-0963">Cytoplasm</keyword>
<dbReference type="GO" id="GO:0008108">
    <property type="term" value="F:UDP-glucose:hexose-1-phosphate uridylyltransferase activity"/>
    <property type="evidence" value="ECO:0007669"/>
    <property type="project" value="UniProtKB-UniRule"/>
</dbReference>
<comment type="catalytic activity">
    <reaction evidence="1 10">
        <text>alpha-D-galactose 1-phosphate + UDP-alpha-D-glucose = alpha-D-glucose 1-phosphate + UDP-alpha-D-galactose</text>
        <dbReference type="Rhea" id="RHEA:13989"/>
        <dbReference type="ChEBI" id="CHEBI:58336"/>
        <dbReference type="ChEBI" id="CHEBI:58601"/>
        <dbReference type="ChEBI" id="CHEBI:58885"/>
        <dbReference type="ChEBI" id="CHEBI:66914"/>
        <dbReference type="EC" id="2.7.7.12"/>
    </reaction>
</comment>
<accession>A0A516KLI2</accession>
<comment type="pathway">
    <text evidence="3 10">Carbohydrate metabolism; galactose metabolism.</text>
</comment>
<dbReference type="AlphaFoldDB" id="A0A516KLI2"/>
<dbReference type="PIRSF" id="PIRSF006005">
    <property type="entry name" value="GalT_BS"/>
    <property type="match status" value="1"/>
</dbReference>
<dbReference type="InterPro" id="IPR000766">
    <property type="entry name" value="GalP_uridyl_Trfase_II"/>
</dbReference>
<proteinExistence type="inferred from homology"/>
<evidence type="ECO:0000256" key="6">
    <source>
        <dbReference type="ARBA" id="ARBA00022679"/>
    </source>
</evidence>
<evidence type="ECO:0000256" key="10">
    <source>
        <dbReference type="HAMAP-Rule" id="MF_00571"/>
    </source>
</evidence>
<dbReference type="EC" id="2.7.7.12" evidence="10"/>
<evidence type="ECO:0000256" key="1">
    <source>
        <dbReference type="ARBA" id="ARBA00001107"/>
    </source>
</evidence>
<dbReference type="PANTHER" id="PTHR39191:SF1">
    <property type="entry name" value="DUF4922 DOMAIN-CONTAINING PROTEIN"/>
    <property type="match status" value="1"/>
</dbReference>
<name>A0A516KLI2_9BACI</name>
<evidence type="ECO:0000313" key="13">
    <source>
        <dbReference type="EMBL" id="QDP42251.1"/>
    </source>
</evidence>
<reference evidence="13 14" key="1">
    <citation type="submission" date="2019-07" db="EMBL/GenBank/DDBJ databases">
        <authorList>
            <person name="Li J."/>
        </authorList>
    </citation>
    <scope>NUCLEOTIDE SEQUENCE [LARGE SCALE GENOMIC DNA]</scope>
    <source>
        <strain evidence="13 14">TKL69</strain>
    </source>
</reference>
<keyword evidence="7 10" id="KW-0548">Nucleotidyltransferase</keyword>
<evidence type="ECO:0000259" key="12">
    <source>
        <dbReference type="Pfam" id="PF02744"/>
    </source>
</evidence>
<evidence type="ECO:0000256" key="8">
    <source>
        <dbReference type="ARBA" id="ARBA00023144"/>
    </source>
</evidence>
<dbReference type="Pfam" id="PF01087">
    <property type="entry name" value="GalP_UDP_transf"/>
    <property type="match status" value="1"/>
</dbReference>
<dbReference type="OrthoDB" id="2293at2"/>
<keyword evidence="8 10" id="KW-0299">Galactose metabolism</keyword>
<keyword evidence="14" id="KW-1185">Reference proteome</keyword>
<dbReference type="NCBIfam" id="TIGR01239">
    <property type="entry name" value="galT_2"/>
    <property type="match status" value="1"/>
</dbReference>
<dbReference type="Pfam" id="PF02744">
    <property type="entry name" value="GalP_UDP_tr_C"/>
    <property type="match status" value="1"/>
</dbReference>
<dbReference type="InterPro" id="IPR005849">
    <property type="entry name" value="GalP_Utransf_N"/>
</dbReference>
<dbReference type="KEGG" id="aqt:FN924_17415"/>
<evidence type="ECO:0000256" key="9">
    <source>
        <dbReference type="ARBA" id="ARBA00023277"/>
    </source>
</evidence>
<evidence type="ECO:0000256" key="7">
    <source>
        <dbReference type="ARBA" id="ARBA00022695"/>
    </source>
</evidence>
<sequence length="497" mass="58268">MSIFLSINRLVQKGIEVQLIEERDARYVRNQILALCHLTNFVEEQTIHPITESLPDLLEKIVQYAIDEAIIEDVFDDKEIFAANIMNCFLSKPSDIHQKFWKKYKEAPERSTDYFYQLSQHSNYIQTKRIAKNIHFTTTTKYGEMDITINLSKPEKDPEQIKREKAMKSNTSTYPDCVLCPANEGYEGRTGYPARSNHRIIELELANERWFLQYSPYVYYNEHCIVLAEEHRDMKVDRDTFERLLSFVDLFPHYFLGSNADLPIVGGSILSHDHYQGGQYTFAMTKAKEDFSFSLNAFPDINAAILHWPLSVIRLQSEKRNELINVADMILKKWKDYSDQTANILAYTDSMPHNTITPIARKKGYTWELDLVLRNNRTTEEHPLGIFHPHEDVHHIKRENIGLIEVMGLAVLPARLQDELMEMKKFLLHQPHRIETYHQKWAEQIKENYSITEQNVEEIIEHELGQKFTRVLEDAGVFKQNESGKQAFQRFIDHLNN</sequence>
<evidence type="ECO:0000259" key="11">
    <source>
        <dbReference type="Pfam" id="PF01087"/>
    </source>
</evidence>
<dbReference type="HAMAP" id="MF_00571">
    <property type="entry name" value="GalP_UDP_trans"/>
    <property type="match status" value="1"/>
</dbReference>
<dbReference type="GO" id="GO:0006012">
    <property type="term" value="P:galactose metabolic process"/>
    <property type="evidence" value="ECO:0007669"/>
    <property type="project" value="UniProtKB-UniRule"/>
</dbReference>
<evidence type="ECO:0000256" key="2">
    <source>
        <dbReference type="ARBA" id="ARBA00004496"/>
    </source>
</evidence>
<dbReference type="PANTHER" id="PTHR39191">
    <property type="entry name" value="GALACTOSE-1-PHOSPHATE URIDYLYLTRANSFERASE"/>
    <property type="match status" value="1"/>
</dbReference>
<feature type="domain" description="Galactose-1-phosphate uridyl transferase C-terminal" evidence="12">
    <location>
        <begin position="249"/>
        <end position="442"/>
    </location>
</feature>
<dbReference type="InterPro" id="IPR023425">
    <property type="entry name" value="GalP_uridyl_Trfase_II_CS"/>
</dbReference>
<evidence type="ECO:0000256" key="5">
    <source>
        <dbReference type="ARBA" id="ARBA00022490"/>
    </source>
</evidence>
<keyword evidence="6 10" id="KW-0808">Transferase</keyword>
<organism evidence="13 14">
    <name type="scientific">Radiobacillus deserti</name>
    <dbReference type="NCBI Taxonomy" id="2594883"/>
    <lineage>
        <taxon>Bacteria</taxon>
        <taxon>Bacillati</taxon>
        <taxon>Bacillota</taxon>
        <taxon>Bacilli</taxon>
        <taxon>Bacillales</taxon>
        <taxon>Bacillaceae</taxon>
        <taxon>Radiobacillus</taxon>
    </lineage>
</organism>
<dbReference type="NCBIfam" id="NF003629">
    <property type="entry name" value="PRK05270.1-2"/>
    <property type="match status" value="1"/>
</dbReference>